<accession>A0AAD9NR63</accession>
<dbReference type="PANTHER" id="PTHR43109:SF3">
    <property type="entry name" value="DYNEIN AXONEMAL ASSEMBLY FACTOR 8"/>
    <property type="match status" value="1"/>
</dbReference>
<dbReference type="GO" id="GO:0005879">
    <property type="term" value="C:axonemal microtubule"/>
    <property type="evidence" value="ECO:0007669"/>
    <property type="project" value="TreeGrafter"/>
</dbReference>
<evidence type="ECO:0000259" key="5">
    <source>
        <dbReference type="SMART" id="SM00562"/>
    </source>
</evidence>
<comment type="similarity">
    <text evidence="3">Belongs to the NDK family.</text>
</comment>
<feature type="region of interest" description="Disordered" evidence="4">
    <location>
        <begin position="69"/>
        <end position="88"/>
    </location>
</feature>
<feature type="region of interest" description="Disordered" evidence="4">
    <location>
        <begin position="1283"/>
        <end position="1306"/>
    </location>
</feature>
<evidence type="ECO:0000256" key="1">
    <source>
        <dbReference type="ARBA" id="ARBA00004496"/>
    </source>
</evidence>
<dbReference type="InterPro" id="IPR034907">
    <property type="entry name" value="NDK-like_dom"/>
</dbReference>
<dbReference type="PROSITE" id="PS51374">
    <property type="entry name" value="NDPK_LIKE"/>
    <property type="match status" value="1"/>
</dbReference>
<feature type="region of interest" description="Disordered" evidence="4">
    <location>
        <begin position="359"/>
        <end position="378"/>
    </location>
</feature>
<feature type="region of interest" description="Disordered" evidence="4">
    <location>
        <begin position="1"/>
        <end position="21"/>
    </location>
</feature>
<comment type="caution">
    <text evidence="6">The sequence shown here is derived from an EMBL/GenBank/DDBJ whole genome shotgun (WGS) entry which is preliminary data.</text>
</comment>
<feature type="domain" description="Nucleoside diphosphate kinase-like" evidence="5">
    <location>
        <begin position="1321"/>
        <end position="1459"/>
    </location>
</feature>
<comment type="subcellular location">
    <subcellularLocation>
        <location evidence="1">Cytoplasm</location>
    </subcellularLocation>
</comment>
<feature type="compositionally biased region" description="Basic and acidic residues" evidence="4">
    <location>
        <begin position="119"/>
        <end position="147"/>
    </location>
</feature>
<evidence type="ECO:0000256" key="2">
    <source>
        <dbReference type="ARBA" id="ARBA00022490"/>
    </source>
</evidence>
<feature type="compositionally biased region" description="Acidic residues" evidence="4">
    <location>
        <begin position="361"/>
        <end position="372"/>
    </location>
</feature>
<evidence type="ECO:0000256" key="3">
    <source>
        <dbReference type="PROSITE-ProRule" id="PRU00706"/>
    </source>
</evidence>
<feature type="compositionally biased region" description="Polar residues" evidence="4">
    <location>
        <begin position="100"/>
        <end position="118"/>
    </location>
</feature>
<dbReference type="SUPFAM" id="SSF54919">
    <property type="entry name" value="Nucleoside diphosphate kinase, NDK"/>
    <property type="match status" value="2"/>
</dbReference>
<reference evidence="6" key="1">
    <citation type="journal article" date="2023" name="Mol. Biol. Evol.">
        <title>Third-Generation Sequencing Reveals the Adaptive Role of the Epigenome in Three Deep-Sea Polychaetes.</title>
        <authorList>
            <person name="Perez M."/>
            <person name="Aroh O."/>
            <person name="Sun Y."/>
            <person name="Lan Y."/>
            <person name="Juniper S.K."/>
            <person name="Young C.R."/>
            <person name="Angers B."/>
            <person name="Qian P.Y."/>
        </authorList>
    </citation>
    <scope>NUCLEOTIDE SEQUENCE</scope>
    <source>
        <strain evidence="6">R07B-5</strain>
    </source>
</reference>
<evidence type="ECO:0000313" key="6">
    <source>
        <dbReference type="EMBL" id="KAK2176454.1"/>
    </source>
</evidence>
<proteinExistence type="inferred from homology"/>
<dbReference type="PANTHER" id="PTHR43109">
    <property type="entry name" value="NUCLEOSIDE DIPHOSPHATE KINASE 7"/>
    <property type="match status" value="1"/>
</dbReference>
<dbReference type="Proteomes" id="UP001209878">
    <property type="component" value="Unassembled WGS sequence"/>
</dbReference>
<protein>
    <recommendedName>
        <fullName evidence="5">Nucleoside diphosphate kinase-like domain-containing protein</fullName>
    </recommendedName>
</protein>
<dbReference type="Pfam" id="PF00334">
    <property type="entry name" value="NDK"/>
    <property type="match status" value="1"/>
</dbReference>
<sequence>MESDKENECFEPPGITTPPGGQLKQRLDAIFAEVSNNLPSIDFEFSDVSSEEGEVTVFQPAVRSIVATSDSQTGVSVDDVSVDMEDETQYEDRLDRILSQIPTRSASNQATLTDASVSDTKESRKSSVGDTEKETDTSAREVTDRRSGGIGGIYPSGQHSNNRSSLVWTRRAQLRHSEESAKAMASRFMPVEPPTLTMKNIDLDQLLNTVGGSDQDSVSSDCAFLEPEEVKTTSVIDAGQGDGLSLIEKLAQMSLSANERKLHDIDPMTGAMQRKTKSGTELKKHKTAENLCKAGKKVSCTGTNTKDLPSLSTEIVYTPPKPPEERDTIYIDLRGFQNKKPTKPEGFDSVRRILQITQEPVSDESSEEEDDAEMWHEQRKRIKESLKTTGALPPEFQKPPVAKSQKVSPPAAVRRPHPRVSDRRRQMIRPTREGDRVEAGEHGREEEERRGEGCAGRGSGTTQQELTAAEEERLRRREELRRQQAARERQHQSRVRLGRQLEAMRPSTASSGRQAALEATPTLFDTEVSYEPAPESLPPHLPSDQETVLLMVHLSSNAEITAHKPGGGTGRSVDNRSSLSASYTALLTWLLSLVPDHFSFPRAPSAPEPVSGPQAPFEVIGLQQLFLDDQLCLFVAVSPSVDAAEVSAKMKKSKTKDDLTPFQKVLTKFLATNSLHTVCPWLDDLVSQDISADHGSTEQSTFIYRPPLPKTTNRPLSTFVQVNPGAEAGGRVLSLHVGFFWQVLDSDDTAFVQSDNDDAVDNDTQTTMSLVYKKVYRDPRAMTGILNRVLQEGLDLAGIRLLFPRPEVINASHGDRDVLNNVGPILAMAVRGTFARTIWLDAIGPSDPALARITDPTSLCALYGGQSREECLLFAPRSPMRVMAELCRWFGGRVPANGVVDTGGGRRKEAVKRSRKDAHVTSDLPGHVPPATLTAALPTDVFVMLSPLVPARCTGLLLATAQRRGYQLRGFRQLRLTGKKCSCLGLVGDQTDVFCCSGCGGTGLSDTPDSDRGSVDPGGMSRAPLDRPCMVMLLRKENALHHIASLIEAFMVQLSLNNTLTAVQTKCTKPLASSLLFHAVNFSESTLNALGGDLAQVPNVDLGSTPGYIAPKLYTNPELEEFVVLTFTGLERLKNFGQLLSRLQNMLPYSKTQSSTSTCEGFEVLGLKWLPSLNSQQARQLTPFEVGDKDWKSSVHALTSEPAVLLLLRGVDAFRRIHSFIAGLHVGQHHGVGKQHTPLDCLMAPTPDITYQLAVLFFNKRELYPDPSTRGLLPYLPPHAISHISTNKTKRSPGPRPDAEQMTTGEESVFESMLRGPRPLCTLLLVKPDAVRQGLSKLFKRLSHEGFVVVALRLETLTDTLAHRLIPLTDQQDEESCRSHVSHMTCGPCLLLSVQRENAVKKLLDLLGPEDPKVARVKNCGYWRAIFGQNAVANGLYGSESYVTAVDEQKLFFPDGLCCKETEDLKMDTITCQAVDSIANKIDSQRRHLVTVTDTNNQRHDNSSNSSSSNSSGISDSVTCNGSSTCTELRVTSSALGCLTQTTCVVLTPTLLQPPAGRGKQPPYIDIMETLLKNRSVNFQL</sequence>
<feature type="compositionally biased region" description="Low complexity" evidence="4">
    <location>
        <begin position="1503"/>
        <end position="1512"/>
    </location>
</feature>
<dbReference type="SMART" id="SM00562">
    <property type="entry name" value="NDK"/>
    <property type="match status" value="1"/>
</dbReference>
<gene>
    <name evidence="6" type="ORF">NP493_661g04000</name>
</gene>
<feature type="compositionally biased region" description="Basic and acidic residues" evidence="4">
    <location>
        <begin position="470"/>
        <end position="491"/>
    </location>
</feature>
<organism evidence="6 7">
    <name type="scientific">Ridgeia piscesae</name>
    <name type="common">Tubeworm</name>
    <dbReference type="NCBI Taxonomy" id="27915"/>
    <lineage>
        <taxon>Eukaryota</taxon>
        <taxon>Metazoa</taxon>
        <taxon>Spiralia</taxon>
        <taxon>Lophotrochozoa</taxon>
        <taxon>Annelida</taxon>
        <taxon>Polychaeta</taxon>
        <taxon>Sedentaria</taxon>
        <taxon>Canalipalpata</taxon>
        <taxon>Sabellida</taxon>
        <taxon>Siboglinidae</taxon>
        <taxon>Ridgeia</taxon>
    </lineage>
</organism>
<name>A0AAD9NR63_RIDPI</name>
<dbReference type="EMBL" id="JAODUO010000662">
    <property type="protein sequence ID" value="KAK2176454.1"/>
    <property type="molecule type" value="Genomic_DNA"/>
</dbReference>
<dbReference type="InterPro" id="IPR036850">
    <property type="entry name" value="NDK-like_dom_sf"/>
</dbReference>
<keyword evidence="7" id="KW-1185">Reference proteome</keyword>
<dbReference type="Gene3D" id="3.30.70.141">
    <property type="entry name" value="Nucleoside diphosphate kinase-like domain"/>
    <property type="match status" value="2"/>
</dbReference>
<feature type="region of interest" description="Disordered" evidence="4">
    <location>
        <begin position="1492"/>
        <end position="1515"/>
    </location>
</feature>
<evidence type="ECO:0000256" key="4">
    <source>
        <dbReference type="SAM" id="MobiDB-lite"/>
    </source>
</evidence>
<feature type="region of interest" description="Disordered" evidence="4">
    <location>
        <begin position="385"/>
        <end position="495"/>
    </location>
</feature>
<feature type="region of interest" description="Disordered" evidence="4">
    <location>
        <begin position="99"/>
        <end position="164"/>
    </location>
</feature>
<keyword evidence="2" id="KW-0963">Cytoplasm</keyword>
<evidence type="ECO:0000313" key="7">
    <source>
        <dbReference type="Proteomes" id="UP001209878"/>
    </source>
</evidence>
<feature type="compositionally biased region" description="Low complexity" evidence="4">
    <location>
        <begin position="69"/>
        <end position="79"/>
    </location>
</feature>
<feature type="compositionally biased region" description="Basic and acidic residues" evidence="4">
    <location>
        <begin position="419"/>
        <end position="452"/>
    </location>
</feature>
<comment type="caution">
    <text evidence="3">Lacks conserved residue(s) required for the propagation of feature annotation.</text>
</comment>